<dbReference type="EMBL" id="AUSU01000896">
    <property type="protein sequence ID" value="EPS72296.1"/>
    <property type="molecule type" value="Genomic_DNA"/>
</dbReference>
<dbReference type="InterPro" id="IPR031140">
    <property type="entry name" value="IDD1-16"/>
</dbReference>
<dbReference type="GO" id="GO:0003677">
    <property type="term" value="F:DNA binding"/>
    <property type="evidence" value="ECO:0007669"/>
    <property type="project" value="UniProtKB-KW"/>
</dbReference>
<dbReference type="OrthoDB" id="6354171at2759"/>
<evidence type="ECO:0000256" key="1">
    <source>
        <dbReference type="ARBA" id="ARBA00022723"/>
    </source>
</evidence>
<dbReference type="InterPro" id="IPR055185">
    <property type="entry name" value="C2CH-4th_BIRD-IDD"/>
</dbReference>
<evidence type="ECO:0000313" key="12">
    <source>
        <dbReference type="Proteomes" id="UP000015453"/>
    </source>
</evidence>
<evidence type="ECO:0000256" key="8">
    <source>
        <dbReference type="PROSITE-ProRule" id="PRU00042"/>
    </source>
</evidence>
<reference evidence="11 12" key="1">
    <citation type="journal article" date="2013" name="BMC Genomics">
        <title>The miniature genome of a carnivorous plant Genlisea aurea contains a low number of genes and short non-coding sequences.</title>
        <authorList>
            <person name="Leushkin E.V."/>
            <person name="Sutormin R.A."/>
            <person name="Nabieva E.R."/>
            <person name="Penin A.A."/>
            <person name="Kondrashov A.S."/>
            <person name="Logacheva M.D."/>
        </authorList>
    </citation>
    <scope>NUCLEOTIDE SEQUENCE [LARGE SCALE GENOMIC DNA]</scope>
</reference>
<dbReference type="PROSITE" id="PS00028">
    <property type="entry name" value="ZINC_FINGER_C2H2_1"/>
    <property type="match status" value="1"/>
</dbReference>
<keyword evidence="4" id="KW-0862">Zinc</keyword>
<evidence type="ECO:0000256" key="5">
    <source>
        <dbReference type="ARBA" id="ARBA00023015"/>
    </source>
</evidence>
<dbReference type="GO" id="GO:0008270">
    <property type="term" value="F:zinc ion binding"/>
    <property type="evidence" value="ECO:0007669"/>
    <property type="project" value="UniProtKB-KW"/>
</dbReference>
<dbReference type="GO" id="GO:0005634">
    <property type="term" value="C:nucleus"/>
    <property type="evidence" value="ECO:0007669"/>
    <property type="project" value="TreeGrafter"/>
</dbReference>
<keyword evidence="2" id="KW-0677">Repeat</keyword>
<evidence type="ECO:0000256" key="3">
    <source>
        <dbReference type="ARBA" id="ARBA00022771"/>
    </source>
</evidence>
<keyword evidence="12" id="KW-1185">Reference proteome</keyword>
<dbReference type="Pfam" id="PF22992">
    <property type="entry name" value="C2CH-4th_BIRD-IDD"/>
    <property type="match status" value="1"/>
</dbReference>
<dbReference type="AlphaFoldDB" id="S8D4K4"/>
<dbReference type="Pfam" id="PF22996">
    <property type="entry name" value="C2H2-2nd_BIRD-IDD"/>
    <property type="match status" value="1"/>
</dbReference>
<dbReference type="Gene3D" id="3.30.160.60">
    <property type="entry name" value="Classic Zinc Finger"/>
    <property type="match status" value="2"/>
</dbReference>
<dbReference type="PANTHER" id="PTHR10593">
    <property type="entry name" value="SERINE/THREONINE-PROTEIN KINASE RIO"/>
    <property type="match status" value="1"/>
</dbReference>
<dbReference type="GO" id="GO:0003700">
    <property type="term" value="F:DNA-binding transcription factor activity"/>
    <property type="evidence" value="ECO:0007669"/>
    <property type="project" value="TreeGrafter"/>
</dbReference>
<keyword evidence="5" id="KW-0805">Transcription regulation</keyword>
<accession>S8D4K4</accession>
<gene>
    <name evidence="11" type="ORF">M569_02462</name>
</gene>
<feature type="region of interest" description="Disordered" evidence="9">
    <location>
        <begin position="187"/>
        <end position="254"/>
    </location>
</feature>
<dbReference type="Pfam" id="PF12874">
    <property type="entry name" value="zf-met"/>
    <property type="match status" value="1"/>
</dbReference>
<feature type="compositionally biased region" description="Polar residues" evidence="9">
    <location>
        <begin position="213"/>
        <end position="226"/>
    </location>
</feature>
<proteinExistence type="predicted"/>
<dbReference type="Pfam" id="PF22995">
    <property type="entry name" value="C2CH-3rd_BIRD-IDD"/>
    <property type="match status" value="1"/>
</dbReference>
<dbReference type="InterPro" id="IPR055187">
    <property type="entry name" value="C2CH-3rd_BIRD-IDD"/>
</dbReference>
<comment type="caution">
    <text evidence="11">The sequence shown here is derived from an EMBL/GenBank/DDBJ whole genome shotgun (WGS) entry which is preliminary data.</text>
</comment>
<organism evidence="11 12">
    <name type="scientific">Genlisea aurea</name>
    <dbReference type="NCBI Taxonomy" id="192259"/>
    <lineage>
        <taxon>Eukaryota</taxon>
        <taxon>Viridiplantae</taxon>
        <taxon>Streptophyta</taxon>
        <taxon>Embryophyta</taxon>
        <taxon>Tracheophyta</taxon>
        <taxon>Spermatophyta</taxon>
        <taxon>Magnoliopsida</taxon>
        <taxon>eudicotyledons</taxon>
        <taxon>Gunneridae</taxon>
        <taxon>Pentapetalae</taxon>
        <taxon>asterids</taxon>
        <taxon>lamiids</taxon>
        <taxon>Lamiales</taxon>
        <taxon>Lentibulariaceae</taxon>
        <taxon>Genlisea</taxon>
    </lineage>
</organism>
<dbReference type="Proteomes" id="UP000015453">
    <property type="component" value="Unassembled WGS sequence"/>
</dbReference>
<keyword evidence="6" id="KW-0238">DNA-binding</keyword>
<dbReference type="InterPro" id="IPR013087">
    <property type="entry name" value="Znf_C2H2_type"/>
</dbReference>
<keyword evidence="1" id="KW-0479">Metal-binding</keyword>
<dbReference type="InterPro" id="IPR036236">
    <property type="entry name" value="Znf_C2H2_sf"/>
</dbReference>
<dbReference type="SUPFAM" id="SSF57667">
    <property type="entry name" value="beta-beta-alpha zinc fingers"/>
    <property type="match status" value="1"/>
</dbReference>
<protein>
    <submittedName>
        <fullName evidence="11">Nucleic acid binding protein</fullName>
    </submittedName>
</protein>
<evidence type="ECO:0000256" key="7">
    <source>
        <dbReference type="ARBA" id="ARBA00023163"/>
    </source>
</evidence>
<keyword evidence="3 8" id="KW-0863">Zinc-finger</keyword>
<evidence type="ECO:0000256" key="6">
    <source>
        <dbReference type="ARBA" id="ARBA00023125"/>
    </source>
</evidence>
<dbReference type="FunFam" id="3.30.160.60:FF:000554">
    <property type="entry name" value="protein indeterminate-domain 12-like"/>
    <property type="match status" value="1"/>
</dbReference>
<evidence type="ECO:0000256" key="4">
    <source>
        <dbReference type="ARBA" id="ARBA00022833"/>
    </source>
</evidence>
<dbReference type="PROSITE" id="PS50157">
    <property type="entry name" value="ZINC_FINGER_C2H2_2"/>
    <property type="match status" value="1"/>
</dbReference>
<dbReference type="PANTHER" id="PTHR10593:SF188">
    <property type="entry name" value="ZINC FINGER PROTEIN GAI-ASSOCIATED FACTOR 1"/>
    <property type="match status" value="1"/>
</dbReference>
<keyword evidence="7" id="KW-0804">Transcription</keyword>
<evidence type="ECO:0000313" key="11">
    <source>
        <dbReference type="EMBL" id="EPS72296.1"/>
    </source>
</evidence>
<evidence type="ECO:0000256" key="2">
    <source>
        <dbReference type="ARBA" id="ARBA00022737"/>
    </source>
</evidence>
<dbReference type="FunFam" id="3.30.160.60:FF:000131">
    <property type="entry name" value="protein indeterminate-domain 5, chloroplastic-like"/>
    <property type="match status" value="1"/>
</dbReference>
<dbReference type="InterPro" id="IPR055186">
    <property type="entry name" value="C2H2-2nd_BIRD-IDD"/>
</dbReference>
<dbReference type="SMART" id="SM00355">
    <property type="entry name" value="ZnF_C2H2"/>
    <property type="match status" value="3"/>
</dbReference>
<feature type="compositionally biased region" description="Pro residues" evidence="9">
    <location>
        <begin position="1"/>
        <end position="10"/>
    </location>
</feature>
<feature type="compositionally biased region" description="Low complexity" evidence="9">
    <location>
        <begin position="197"/>
        <end position="206"/>
    </location>
</feature>
<sequence>MENAPPPPPPLKKRRGLPGMPDPEAEVVALSPKTLLSTNRFVCEICNKGFQRDQNLQLHRRGHNLPWKLRQRSGQEVKKRVYVCPERSCLHHDPARALGDLTGIKKHFCRKHGEKKYNCDRCSKKYAVQSDRKAHMKVCGTREYRCGCGALFSRRDSFVTHRAFCDALAQENPPAVTISGGNLKIPAVAPASPPASSPHQSPTPSAGVPSPGLSVQSSVELPETQNPTPPVAETAAATATPPPPGTNRCSTSGTHIFPGGSGLFADAFPASTSAVVLPPRPPEYGNFIFPDRPAVDLVTLSLSSPVYGGASSVFSLQNPPQGYHPSSEPALSATALLQKAAQIGSTSSGSSFIRGLRLAAATEDHPRDNNGSSSFGLDVRPDSSSGFSGLMMSPLEPTTLDFLGLGLVAGGEASTSNAGFSAFFNPRIHLSPARFAGVKPGDGPFHRNN</sequence>
<feature type="region of interest" description="Disordered" evidence="9">
    <location>
        <begin position="1"/>
        <end position="21"/>
    </location>
</feature>
<feature type="domain" description="C2H2-type" evidence="10">
    <location>
        <begin position="41"/>
        <end position="63"/>
    </location>
</feature>
<name>S8D4K4_9LAMI</name>
<evidence type="ECO:0000256" key="9">
    <source>
        <dbReference type="SAM" id="MobiDB-lite"/>
    </source>
</evidence>
<evidence type="ECO:0000259" key="10">
    <source>
        <dbReference type="PROSITE" id="PS50157"/>
    </source>
</evidence>